<proteinExistence type="inferred from homology"/>
<evidence type="ECO:0000256" key="2">
    <source>
        <dbReference type="ARBA" id="ARBA00005346"/>
    </source>
</evidence>
<evidence type="ECO:0000256" key="7">
    <source>
        <dbReference type="ARBA" id="ARBA00025624"/>
    </source>
</evidence>
<feature type="transmembrane region" description="Helical" evidence="9">
    <location>
        <begin position="150"/>
        <end position="169"/>
    </location>
</feature>
<feature type="transmembrane region" description="Helical" evidence="9">
    <location>
        <begin position="118"/>
        <end position="138"/>
    </location>
</feature>
<dbReference type="Proteomes" id="UP001163152">
    <property type="component" value="Chromosome"/>
</dbReference>
<feature type="domain" description="NADH:quinone oxidoreductase/Mrp antiporter transmembrane" evidence="10">
    <location>
        <begin position="241"/>
        <end position="503"/>
    </location>
</feature>
<evidence type="ECO:0000256" key="1">
    <source>
        <dbReference type="ARBA" id="ARBA00004651"/>
    </source>
</evidence>
<dbReference type="PANTHER" id="PTHR42703:SF1">
    <property type="entry name" value="NA(+)_H(+) ANTIPORTER SUBUNIT D1"/>
    <property type="match status" value="1"/>
</dbReference>
<feature type="transmembrane region" description="Helical" evidence="9">
    <location>
        <begin position="6"/>
        <end position="23"/>
    </location>
</feature>
<name>A0A9E8ZCK1_9CYAN</name>
<feature type="transmembrane region" description="Helical" evidence="9">
    <location>
        <begin position="554"/>
        <end position="572"/>
    </location>
</feature>
<dbReference type="InterPro" id="IPR050586">
    <property type="entry name" value="CPA3_Na-H_Antiporter_D"/>
</dbReference>
<feature type="transmembrane region" description="Helical" evidence="9">
    <location>
        <begin position="244"/>
        <end position="264"/>
    </location>
</feature>
<comment type="subcellular location">
    <subcellularLocation>
        <location evidence="1">Cell membrane</location>
        <topology evidence="1">Multi-pass membrane protein</topology>
    </subcellularLocation>
    <subcellularLocation>
        <location evidence="8">Membrane</location>
        <topology evidence="8">Multi-pass membrane protein</topology>
    </subcellularLocation>
</comment>
<keyword evidence="3" id="KW-1003">Cell membrane</keyword>
<feature type="transmembrane region" description="Helical" evidence="9">
    <location>
        <begin position="427"/>
        <end position="444"/>
    </location>
</feature>
<protein>
    <submittedName>
        <fullName evidence="11">Proton-conducting transporter membrane subunit</fullName>
    </submittedName>
</protein>
<feature type="transmembrane region" description="Helical" evidence="9">
    <location>
        <begin position="527"/>
        <end position="548"/>
    </location>
</feature>
<feature type="transmembrane region" description="Helical" evidence="9">
    <location>
        <begin position="30"/>
        <end position="47"/>
    </location>
</feature>
<keyword evidence="12" id="KW-1185">Reference proteome</keyword>
<feature type="transmembrane region" description="Helical" evidence="9">
    <location>
        <begin position="69"/>
        <end position="89"/>
    </location>
</feature>
<feature type="transmembrane region" description="Helical" evidence="9">
    <location>
        <begin position="276"/>
        <end position="295"/>
    </location>
</feature>
<keyword evidence="5 9" id="KW-1133">Transmembrane helix</keyword>
<feature type="transmembrane region" description="Helical" evidence="9">
    <location>
        <begin position="456"/>
        <end position="474"/>
    </location>
</feature>
<keyword evidence="4 8" id="KW-0812">Transmembrane</keyword>
<evidence type="ECO:0000256" key="9">
    <source>
        <dbReference type="SAM" id="Phobius"/>
    </source>
</evidence>
<gene>
    <name evidence="11" type="ORF">OXH18_00005</name>
</gene>
<sequence>MTSTLTIVWIALPFFVGFLIYLLPKLDRWLALGMAVASGAYAMSLFVDRSSLTLELLDHFGVTLMIDALSGYFILTNALVTASVILYCWYSGKSPFFYAQTIILHGSVNATFVCSDFISLYVALEVISIAAFLLIAYSRSDRSIWVGLRYLFVSNVAMLFYLVGAVLVYQSHHSFNFAGVRGAPPEAIALMIDALSGYFILTNALVTASVILYCWYSGKSPFFYAQTIILHGSVNATFVCSDFISLYVALEVISIAAFLLIAYSRSDRSIWVGLRYLFVSNVAMLFYLVGAVLVYQSHHSFNFAGVRGAPPEAIALIGLGLLVKGGIFVSGLWLPLTHSESETPVSALLSGSVVKAGVYPLVRCALTVEELDPVVRFFGVGTALLGVFYAVFEKDTKRMLAFHTVSQMGFILAAPGVGGFYALTHGLVKSALFLVAGVLPSRNFKELHQKPIDTAVWVALVMASFSISGFPLLSGFGAKVLTTKNLMPWQTIAMNVAALGTAISFAKFIFLPHQPYEKPEPSNKRGFWAAVVLLIGGLVVANVAYYEAYTLANIIKPLGIIGAGWIVYFLLFRRSVLKLPSVLAQRTLEQFEHLIGVMSLMLILLFWMVVT</sequence>
<dbReference type="InterPro" id="IPR001750">
    <property type="entry name" value="ND/Mrp_TM"/>
</dbReference>
<dbReference type="RefSeq" id="WP_268610304.1">
    <property type="nucleotide sequence ID" value="NZ_CP113797.1"/>
</dbReference>
<dbReference type="NCBIfam" id="NF005564">
    <property type="entry name" value="PRK07234.1-4"/>
    <property type="match status" value="1"/>
</dbReference>
<comment type="similarity">
    <text evidence="2">Belongs to the CPA3 antiporters (TC 2.A.63) subunit D family.</text>
</comment>
<evidence type="ECO:0000313" key="11">
    <source>
        <dbReference type="EMBL" id="WAL60412.1"/>
    </source>
</evidence>
<comment type="function">
    <text evidence="7">NDH-1 shuttles electrons from NAD(P)H, via FMN and iron-sulfur (Fe-S) centers, to quinones in the respiratory chain. The immediate electron acceptor for the enzyme in this species is believed to be plastoquinone. Couples the redox reaction to proton translocation (for every two electrons transferred, four hydrogen ions are translocated across the cytoplasmic membrane), and thus conserves the redox energy in a proton gradient.</text>
</comment>
<dbReference type="KEGG" id="tsin:OXH18_00005"/>
<feature type="transmembrane region" description="Helical" evidence="9">
    <location>
        <begin position="486"/>
        <end position="506"/>
    </location>
</feature>
<accession>A0A9E8ZCK1</accession>
<dbReference type="EMBL" id="CP113797">
    <property type="protein sequence ID" value="WAL60412.1"/>
    <property type="molecule type" value="Genomic_DNA"/>
</dbReference>
<feature type="domain" description="NADH:quinone oxidoreductase/Mrp antiporter transmembrane" evidence="10">
    <location>
        <begin position="115"/>
        <end position="209"/>
    </location>
</feature>
<evidence type="ECO:0000256" key="5">
    <source>
        <dbReference type="ARBA" id="ARBA00022989"/>
    </source>
</evidence>
<feature type="transmembrane region" description="Helical" evidence="9">
    <location>
        <begin position="374"/>
        <end position="392"/>
    </location>
</feature>
<dbReference type="GO" id="GO:0005886">
    <property type="term" value="C:plasma membrane"/>
    <property type="evidence" value="ECO:0007669"/>
    <property type="project" value="UniProtKB-SubCell"/>
</dbReference>
<keyword evidence="6 9" id="KW-0472">Membrane</keyword>
<dbReference type="Pfam" id="PF00361">
    <property type="entry name" value="Proton_antipo_M"/>
    <property type="match status" value="2"/>
</dbReference>
<evidence type="ECO:0000313" key="12">
    <source>
        <dbReference type="Proteomes" id="UP001163152"/>
    </source>
</evidence>
<evidence type="ECO:0000256" key="6">
    <source>
        <dbReference type="ARBA" id="ARBA00023136"/>
    </source>
</evidence>
<feature type="transmembrane region" description="Helical" evidence="9">
    <location>
        <begin position="593"/>
        <end position="610"/>
    </location>
</feature>
<evidence type="ECO:0000256" key="8">
    <source>
        <dbReference type="RuleBase" id="RU000320"/>
    </source>
</evidence>
<feature type="transmembrane region" description="Helical" evidence="9">
    <location>
        <begin position="315"/>
        <end position="336"/>
    </location>
</feature>
<organism evidence="11 12">
    <name type="scientific">Thermocoleostomius sinensis A174</name>
    <dbReference type="NCBI Taxonomy" id="2016057"/>
    <lineage>
        <taxon>Bacteria</taxon>
        <taxon>Bacillati</taxon>
        <taxon>Cyanobacteriota</taxon>
        <taxon>Cyanophyceae</taxon>
        <taxon>Oculatellales</taxon>
        <taxon>Oculatellaceae</taxon>
        <taxon>Thermocoleostomius</taxon>
    </lineage>
</organism>
<reference evidence="11" key="1">
    <citation type="submission" date="2022-12" db="EMBL/GenBank/DDBJ databases">
        <title>Polyphasic identification of a Novel Hot-Spring Cyanobacterium Ocullathermofonsia sinensis gen nov. sp. nov. and Genomic Insights on its Adaptations to the Thermal Habitat.</title>
        <authorList>
            <person name="Daroch M."/>
            <person name="Tang J."/>
            <person name="Jiang Y."/>
        </authorList>
    </citation>
    <scope>NUCLEOTIDE SEQUENCE</scope>
    <source>
        <strain evidence="11">PKUAC-SCTA174</strain>
    </source>
</reference>
<feature type="transmembrane region" description="Helical" evidence="9">
    <location>
        <begin position="189"/>
        <end position="215"/>
    </location>
</feature>
<dbReference type="PANTHER" id="PTHR42703">
    <property type="entry name" value="NADH DEHYDROGENASE"/>
    <property type="match status" value="1"/>
</dbReference>
<evidence type="ECO:0000259" key="10">
    <source>
        <dbReference type="Pfam" id="PF00361"/>
    </source>
</evidence>
<dbReference type="AlphaFoldDB" id="A0A9E8ZCK1"/>
<evidence type="ECO:0000256" key="4">
    <source>
        <dbReference type="ARBA" id="ARBA00022692"/>
    </source>
</evidence>
<evidence type="ECO:0000256" key="3">
    <source>
        <dbReference type="ARBA" id="ARBA00022475"/>
    </source>
</evidence>